<dbReference type="Gene3D" id="2.60.40.790">
    <property type="match status" value="1"/>
</dbReference>
<name>U6RQW5_9BACT</name>
<dbReference type="InterPro" id="IPR002068">
    <property type="entry name" value="A-crystallin/Hsp20_dom"/>
</dbReference>
<proteinExistence type="inferred from homology"/>
<dbReference type="PATRIC" id="fig|1121098.3.peg.713"/>
<dbReference type="EMBL" id="AQHY01000008">
    <property type="protein sequence ID" value="EOA57633.1"/>
    <property type="molecule type" value="Genomic_DNA"/>
</dbReference>
<evidence type="ECO:0000313" key="5">
    <source>
        <dbReference type="Proteomes" id="UP000017831"/>
    </source>
</evidence>
<sequence>MPVRRANQTWLPSIFNDFLNNDWMVKANPTAPAINVIETEKEYKVEVAAPGMKKEDFQIHINEDNDLVISMEKKTESTEGDKGGKEESRYLRREFSYSKFQQTLILPDDVDKDKIDAKVNDGVLTIELPKRTPEEKEKATKVIEVK</sequence>
<evidence type="ECO:0000313" key="4">
    <source>
        <dbReference type="EMBL" id="EOA57633.1"/>
    </source>
</evidence>
<dbReference type="SUPFAM" id="SSF49764">
    <property type="entry name" value="HSP20-like chaperones"/>
    <property type="match status" value="1"/>
</dbReference>
<comment type="similarity">
    <text evidence="1 2">Belongs to the small heat shock protein (HSP20) family.</text>
</comment>
<dbReference type="Pfam" id="PF00011">
    <property type="entry name" value="HSP20"/>
    <property type="match status" value="1"/>
</dbReference>
<dbReference type="InterPro" id="IPR008978">
    <property type="entry name" value="HSP20-like_chaperone"/>
</dbReference>
<dbReference type="AlphaFoldDB" id="U6RQW5"/>
<protein>
    <recommendedName>
        <fullName evidence="3">SHSP domain-containing protein</fullName>
    </recommendedName>
</protein>
<dbReference type="CDD" id="cd06464">
    <property type="entry name" value="ACD_sHsps-like"/>
    <property type="match status" value="1"/>
</dbReference>
<comment type="caution">
    <text evidence="4">The sequence shown here is derived from an EMBL/GenBank/DDBJ whole genome shotgun (WGS) entry which is preliminary data.</text>
</comment>
<evidence type="ECO:0000256" key="2">
    <source>
        <dbReference type="RuleBase" id="RU003616"/>
    </source>
</evidence>
<gene>
    <name evidence="4" type="ORF">HMPREF1534_00696</name>
</gene>
<organism evidence="4 5">
    <name type="scientific">Phocaeicola massiliensis B84634 = Timone 84634 = DSM 17679 = JCM 13223</name>
    <dbReference type="NCBI Taxonomy" id="1121098"/>
    <lineage>
        <taxon>Bacteria</taxon>
        <taxon>Pseudomonadati</taxon>
        <taxon>Bacteroidota</taxon>
        <taxon>Bacteroidia</taxon>
        <taxon>Bacteroidales</taxon>
        <taxon>Bacteroidaceae</taxon>
        <taxon>Phocaeicola</taxon>
    </lineage>
</organism>
<evidence type="ECO:0000259" key="3">
    <source>
        <dbReference type="PROSITE" id="PS01031"/>
    </source>
</evidence>
<evidence type="ECO:0000256" key="1">
    <source>
        <dbReference type="PROSITE-ProRule" id="PRU00285"/>
    </source>
</evidence>
<dbReference type="STRING" id="1121098.HMPREF1534_00696"/>
<dbReference type="PANTHER" id="PTHR11527">
    <property type="entry name" value="HEAT-SHOCK PROTEIN 20 FAMILY MEMBER"/>
    <property type="match status" value="1"/>
</dbReference>
<feature type="domain" description="SHSP" evidence="3">
    <location>
        <begin position="25"/>
        <end position="146"/>
    </location>
</feature>
<keyword evidence="5" id="KW-1185">Reference proteome</keyword>
<dbReference type="eggNOG" id="COG0071">
    <property type="taxonomic scope" value="Bacteria"/>
</dbReference>
<dbReference type="HOGENOM" id="CLU_046737_8_4_10"/>
<accession>U6RQW5</accession>
<dbReference type="Proteomes" id="UP000017831">
    <property type="component" value="Unassembled WGS sequence"/>
</dbReference>
<reference evidence="4 5" key="1">
    <citation type="submission" date="2013-04" db="EMBL/GenBank/DDBJ databases">
        <title>The Genome Sequence of Bacteroides massiliensis DSM 17679.</title>
        <authorList>
            <consortium name="The Broad Institute Genomics Platform"/>
            <person name="Earl A."/>
            <person name="Ward D."/>
            <person name="Feldgarden M."/>
            <person name="Gevers D."/>
            <person name="Martens E."/>
            <person name="Fenner L."/>
            <person name="Roux V."/>
            <person name="Mallet M.N."/>
            <person name="Raoult D."/>
            <person name="Walker B."/>
            <person name="Young S."/>
            <person name="Zeng Q."/>
            <person name="Gargeya S."/>
            <person name="Fitzgerald M."/>
            <person name="Haas B."/>
            <person name="Abouelleil A."/>
            <person name="Allen A.W."/>
            <person name="Alvarado L."/>
            <person name="Arachchi H.M."/>
            <person name="Berlin A.M."/>
            <person name="Chapman S.B."/>
            <person name="Gainer-Dewar J."/>
            <person name="Goldberg J."/>
            <person name="Griggs A."/>
            <person name="Gujja S."/>
            <person name="Hansen M."/>
            <person name="Howarth C."/>
            <person name="Imamovic A."/>
            <person name="Ireland A."/>
            <person name="Larimer J."/>
            <person name="McCowan C."/>
            <person name="Murphy C."/>
            <person name="Pearson M."/>
            <person name="Poon T.W."/>
            <person name="Priest M."/>
            <person name="Roberts A."/>
            <person name="Saif S."/>
            <person name="Shea T."/>
            <person name="Sisk P."/>
            <person name="Sykes S."/>
            <person name="Wortman J."/>
            <person name="Nusbaum C."/>
            <person name="Birren B."/>
        </authorList>
    </citation>
    <scope>NUCLEOTIDE SEQUENCE [LARGE SCALE GENOMIC DNA]</scope>
    <source>
        <strain evidence="5">B84634 / Timone 84634 / DSM 17679 / JCM 13223</strain>
    </source>
</reference>
<dbReference type="InterPro" id="IPR031107">
    <property type="entry name" value="Small_HSP"/>
</dbReference>
<dbReference type="PROSITE" id="PS01031">
    <property type="entry name" value="SHSP"/>
    <property type="match status" value="1"/>
</dbReference>